<dbReference type="SMART" id="SM00448">
    <property type="entry name" value="REC"/>
    <property type="match status" value="1"/>
</dbReference>
<dbReference type="EMBL" id="JAPFQL010000001">
    <property type="protein sequence ID" value="MDC5695717.1"/>
    <property type="molecule type" value="Genomic_DNA"/>
</dbReference>
<dbReference type="SMART" id="SM00421">
    <property type="entry name" value="HTH_LUXR"/>
    <property type="match status" value="1"/>
</dbReference>
<dbReference type="CDD" id="cd06170">
    <property type="entry name" value="LuxR_C_like"/>
    <property type="match status" value="1"/>
</dbReference>
<dbReference type="PANTHER" id="PTHR43214">
    <property type="entry name" value="TWO-COMPONENT RESPONSE REGULATOR"/>
    <property type="match status" value="1"/>
</dbReference>
<feature type="domain" description="Response regulatory" evidence="5">
    <location>
        <begin position="6"/>
        <end position="122"/>
    </location>
</feature>
<dbReference type="InterPro" id="IPR058245">
    <property type="entry name" value="NreC/VraR/RcsB-like_REC"/>
</dbReference>
<keyword evidence="1 3" id="KW-0597">Phosphoprotein</keyword>
<dbReference type="PROSITE" id="PS00622">
    <property type="entry name" value="HTH_LUXR_1"/>
    <property type="match status" value="1"/>
</dbReference>
<dbReference type="InterPro" id="IPR000792">
    <property type="entry name" value="Tscrpt_reg_LuxR_C"/>
</dbReference>
<accession>A0ABT5GCD9</accession>
<dbReference type="Pfam" id="PF00196">
    <property type="entry name" value="GerE"/>
    <property type="match status" value="1"/>
</dbReference>
<reference evidence="6 7" key="1">
    <citation type="submission" date="2022-11" db="EMBL/GenBank/DDBJ databases">
        <title>Anaerobic phenanthrene biodegradation by a DNRA strain PheN6.</title>
        <authorList>
            <person name="Zhang Z."/>
        </authorList>
    </citation>
    <scope>NUCLEOTIDE SEQUENCE [LARGE SCALE GENOMIC DNA]</scope>
    <source>
        <strain evidence="6 7">PheN6</strain>
    </source>
</reference>
<protein>
    <submittedName>
        <fullName evidence="6">Response regulator transcription factor</fullName>
    </submittedName>
</protein>
<evidence type="ECO:0000313" key="6">
    <source>
        <dbReference type="EMBL" id="MDC5695717.1"/>
    </source>
</evidence>
<name>A0ABT5GCD9_9MICO</name>
<dbReference type="RefSeq" id="WP_272460260.1">
    <property type="nucleotide sequence ID" value="NZ_JAPFQL010000001.1"/>
</dbReference>
<evidence type="ECO:0000313" key="7">
    <source>
        <dbReference type="Proteomes" id="UP001150259"/>
    </source>
</evidence>
<proteinExistence type="predicted"/>
<evidence type="ECO:0000256" key="3">
    <source>
        <dbReference type="PROSITE-ProRule" id="PRU00169"/>
    </source>
</evidence>
<dbReference type="Pfam" id="PF00072">
    <property type="entry name" value="Response_reg"/>
    <property type="match status" value="1"/>
</dbReference>
<evidence type="ECO:0000256" key="2">
    <source>
        <dbReference type="ARBA" id="ARBA00023125"/>
    </source>
</evidence>
<dbReference type="InterPro" id="IPR039420">
    <property type="entry name" value="WalR-like"/>
</dbReference>
<dbReference type="Gene3D" id="3.40.50.2300">
    <property type="match status" value="1"/>
</dbReference>
<keyword evidence="2" id="KW-0238">DNA-binding</keyword>
<dbReference type="PROSITE" id="PS50110">
    <property type="entry name" value="RESPONSE_REGULATORY"/>
    <property type="match status" value="1"/>
</dbReference>
<gene>
    <name evidence="6" type="ORF">OO014_00465</name>
</gene>
<sequence length="229" mass="25132">MSEPTRILLVDDQPLFRGAIAALLAGQPDMEVVGEAENGLLGVEAAHALRPDLVILDVEMPVMNGVEAVRLIREQVMDVKVIMLTVSDVEDHVLDALRNGAHGYLLKDLRPEQLYDMIRSVMRNETPISPGVAGRLLREIRQGSSKPRVTSPAAQPEQSVTRRELEILRLVAEGLSNKEIAKRLVITEGTVKNHVHNALEKLHMDNRIQAAAYVIRQGLGAPSGEPTGR</sequence>
<dbReference type="InterPro" id="IPR001789">
    <property type="entry name" value="Sig_transdc_resp-reg_receiver"/>
</dbReference>
<evidence type="ECO:0000259" key="5">
    <source>
        <dbReference type="PROSITE" id="PS50110"/>
    </source>
</evidence>
<organism evidence="6 7">
    <name type="scientific">Intrasporangium calvum</name>
    <dbReference type="NCBI Taxonomy" id="53358"/>
    <lineage>
        <taxon>Bacteria</taxon>
        <taxon>Bacillati</taxon>
        <taxon>Actinomycetota</taxon>
        <taxon>Actinomycetes</taxon>
        <taxon>Micrococcales</taxon>
        <taxon>Intrasporangiaceae</taxon>
        <taxon>Intrasporangium</taxon>
    </lineage>
</organism>
<evidence type="ECO:0000259" key="4">
    <source>
        <dbReference type="PROSITE" id="PS50043"/>
    </source>
</evidence>
<dbReference type="InterPro" id="IPR016032">
    <property type="entry name" value="Sig_transdc_resp-reg_C-effctor"/>
</dbReference>
<feature type="domain" description="HTH luxR-type" evidence="4">
    <location>
        <begin position="153"/>
        <end position="218"/>
    </location>
</feature>
<evidence type="ECO:0000256" key="1">
    <source>
        <dbReference type="ARBA" id="ARBA00022553"/>
    </source>
</evidence>
<dbReference type="SUPFAM" id="SSF52172">
    <property type="entry name" value="CheY-like"/>
    <property type="match status" value="1"/>
</dbReference>
<dbReference type="PRINTS" id="PR00038">
    <property type="entry name" value="HTHLUXR"/>
</dbReference>
<keyword evidence="7" id="KW-1185">Reference proteome</keyword>
<dbReference type="PROSITE" id="PS50043">
    <property type="entry name" value="HTH_LUXR_2"/>
    <property type="match status" value="1"/>
</dbReference>
<feature type="modified residue" description="4-aspartylphosphate" evidence="3">
    <location>
        <position position="57"/>
    </location>
</feature>
<comment type="caution">
    <text evidence="6">The sequence shown here is derived from an EMBL/GenBank/DDBJ whole genome shotgun (WGS) entry which is preliminary data.</text>
</comment>
<dbReference type="SUPFAM" id="SSF46894">
    <property type="entry name" value="C-terminal effector domain of the bipartite response regulators"/>
    <property type="match status" value="1"/>
</dbReference>
<dbReference type="InterPro" id="IPR011006">
    <property type="entry name" value="CheY-like_superfamily"/>
</dbReference>
<dbReference type="Proteomes" id="UP001150259">
    <property type="component" value="Unassembled WGS sequence"/>
</dbReference>
<dbReference type="CDD" id="cd17535">
    <property type="entry name" value="REC_NarL-like"/>
    <property type="match status" value="1"/>
</dbReference>
<dbReference type="PANTHER" id="PTHR43214:SF43">
    <property type="entry name" value="TWO-COMPONENT RESPONSE REGULATOR"/>
    <property type="match status" value="1"/>
</dbReference>